<evidence type="ECO:0000256" key="1">
    <source>
        <dbReference type="ARBA" id="ARBA00022737"/>
    </source>
</evidence>
<dbReference type="AlphaFoldDB" id="A0A392UBG8"/>
<dbReference type="Gene3D" id="1.20.5.4130">
    <property type="match status" value="1"/>
</dbReference>
<dbReference type="GO" id="GO:0000166">
    <property type="term" value="F:nucleotide binding"/>
    <property type="evidence" value="ECO:0007669"/>
    <property type="project" value="UniProtKB-KW"/>
</dbReference>
<sequence>AIEAWNVRKDVEKLKRSMTEIESVILDADERQKITNNHELNYWMETLNDALHAAEGFFDEVSTEKLTRE</sequence>
<feature type="non-terminal residue" evidence="5">
    <location>
        <position position="1"/>
    </location>
</feature>
<feature type="domain" description="Disease resistance N-terminal" evidence="4">
    <location>
        <begin position="4"/>
        <end position="68"/>
    </location>
</feature>
<evidence type="ECO:0000259" key="4">
    <source>
        <dbReference type="Pfam" id="PF18052"/>
    </source>
</evidence>
<dbReference type="InterPro" id="IPR041118">
    <property type="entry name" value="Rx_N"/>
</dbReference>
<evidence type="ECO:0000313" key="6">
    <source>
        <dbReference type="Proteomes" id="UP000265520"/>
    </source>
</evidence>
<keyword evidence="1" id="KW-0677">Repeat</keyword>
<keyword evidence="6" id="KW-1185">Reference proteome</keyword>
<dbReference type="EMBL" id="LXQA010748668">
    <property type="protein sequence ID" value="MCI69075.1"/>
    <property type="molecule type" value="Genomic_DNA"/>
</dbReference>
<reference evidence="5 6" key="1">
    <citation type="journal article" date="2018" name="Front. Plant Sci.">
        <title>Red Clover (Trifolium pratense) and Zigzag Clover (T. medium) - A Picture of Genomic Similarities and Differences.</title>
        <authorList>
            <person name="Dluhosova J."/>
            <person name="Istvanek J."/>
            <person name="Nedelnik J."/>
            <person name="Repkova J."/>
        </authorList>
    </citation>
    <scope>NUCLEOTIDE SEQUENCE [LARGE SCALE GENOMIC DNA]</scope>
    <source>
        <strain evidence="6">cv. 10/8</strain>
        <tissue evidence="5">Leaf</tissue>
    </source>
</reference>
<name>A0A392UBG8_9FABA</name>
<dbReference type="GO" id="GO:0006952">
    <property type="term" value="P:defense response"/>
    <property type="evidence" value="ECO:0007669"/>
    <property type="project" value="UniProtKB-KW"/>
</dbReference>
<evidence type="ECO:0000256" key="2">
    <source>
        <dbReference type="ARBA" id="ARBA00022741"/>
    </source>
</evidence>
<evidence type="ECO:0000256" key="3">
    <source>
        <dbReference type="ARBA" id="ARBA00022821"/>
    </source>
</evidence>
<accession>A0A392UBG8</accession>
<dbReference type="Proteomes" id="UP000265520">
    <property type="component" value="Unassembled WGS sequence"/>
</dbReference>
<keyword evidence="2" id="KW-0547">Nucleotide-binding</keyword>
<evidence type="ECO:0000313" key="5">
    <source>
        <dbReference type="EMBL" id="MCI69075.1"/>
    </source>
</evidence>
<proteinExistence type="predicted"/>
<comment type="caution">
    <text evidence="5">The sequence shown here is derived from an EMBL/GenBank/DDBJ whole genome shotgun (WGS) entry which is preliminary data.</text>
</comment>
<organism evidence="5 6">
    <name type="scientific">Trifolium medium</name>
    <dbReference type="NCBI Taxonomy" id="97028"/>
    <lineage>
        <taxon>Eukaryota</taxon>
        <taxon>Viridiplantae</taxon>
        <taxon>Streptophyta</taxon>
        <taxon>Embryophyta</taxon>
        <taxon>Tracheophyta</taxon>
        <taxon>Spermatophyta</taxon>
        <taxon>Magnoliopsida</taxon>
        <taxon>eudicotyledons</taxon>
        <taxon>Gunneridae</taxon>
        <taxon>Pentapetalae</taxon>
        <taxon>rosids</taxon>
        <taxon>fabids</taxon>
        <taxon>Fabales</taxon>
        <taxon>Fabaceae</taxon>
        <taxon>Papilionoideae</taxon>
        <taxon>50 kb inversion clade</taxon>
        <taxon>NPAAA clade</taxon>
        <taxon>Hologalegina</taxon>
        <taxon>IRL clade</taxon>
        <taxon>Trifolieae</taxon>
        <taxon>Trifolium</taxon>
    </lineage>
</organism>
<keyword evidence="3" id="KW-0611">Plant defense</keyword>
<protein>
    <submittedName>
        <fullName evidence="5">Disease resistance protein</fullName>
    </submittedName>
</protein>
<dbReference type="Pfam" id="PF18052">
    <property type="entry name" value="Rx_N"/>
    <property type="match status" value="1"/>
</dbReference>